<dbReference type="PANTHER" id="PTHR14209">
    <property type="entry name" value="ISOAMYL ACETATE-HYDROLYZING ESTERASE 1"/>
    <property type="match status" value="1"/>
</dbReference>
<comment type="function">
    <text evidence="2">Probable lipase.</text>
</comment>
<keyword evidence="7" id="KW-1185">Reference proteome</keyword>
<evidence type="ECO:0000256" key="2">
    <source>
        <dbReference type="ARBA" id="ARBA00024673"/>
    </source>
</evidence>
<accession>A0A9Q1C189</accession>
<dbReference type="InterPro" id="IPR045136">
    <property type="entry name" value="Iah1-like"/>
</dbReference>
<gene>
    <name evidence="6" type="ORF">HOLleu_20579</name>
</gene>
<dbReference type="InterPro" id="IPR013830">
    <property type="entry name" value="SGNH_hydro"/>
</dbReference>
<dbReference type="Pfam" id="PF13472">
    <property type="entry name" value="Lipase_GDSL_2"/>
    <property type="match status" value="1"/>
</dbReference>
<organism evidence="6 7">
    <name type="scientific">Holothuria leucospilota</name>
    <name type="common">Black long sea cucumber</name>
    <name type="synonym">Mertensiothuria leucospilota</name>
    <dbReference type="NCBI Taxonomy" id="206669"/>
    <lineage>
        <taxon>Eukaryota</taxon>
        <taxon>Metazoa</taxon>
        <taxon>Echinodermata</taxon>
        <taxon>Eleutherozoa</taxon>
        <taxon>Echinozoa</taxon>
        <taxon>Holothuroidea</taxon>
        <taxon>Aspidochirotacea</taxon>
        <taxon>Aspidochirotida</taxon>
        <taxon>Holothuriidae</taxon>
        <taxon>Holothuria</taxon>
    </lineage>
</organism>
<dbReference type="Gene3D" id="3.40.50.1110">
    <property type="entry name" value="SGNH hydrolase"/>
    <property type="match status" value="1"/>
</dbReference>
<evidence type="ECO:0000256" key="3">
    <source>
        <dbReference type="ARBA" id="ARBA00025755"/>
    </source>
</evidence>
<dbReference type="AlphaFoldDB" id="A0A9Q1C189"/>
<keyword evidence="1" id="KW-0378">Hydrolase</keyword>
<proteinExistence type="inferred from homology"/>
<dbReference type="Proteomes" id="UP001152320">
    <property type="component" value="Chromosome 9"/>
</dbReference>
<evidence type="ECO:0000259" key="5">
    <source>
        <dbReference type="Pfam" id="PF13472"/>
    </source>
</evidence>
<dbReference type="FunFam" id="3.40.50.1110:FF:000002">
    <property type="entry name" value="isoamyl acetate-hydrolyzing esterase 1 homolog"/>
    <property type="match status" value="1"/>
</dbReference>
<evidence type="ECO:0000313" key="6">
    <source>
        <dbReference type="EMBL" id="KAJ8036565.1"/>
    </source>
</evidence>
<dbReference type="GO" id="GO:0016787">
    <property type="term" value="F:hydrolase activity"/>
    <property type="evidence" value="ECO:0007669"/>
    <property type="project" value="UniProtKB-KW"/>
</dbReference>
<dbReference type="OrthoDB" id="671439at2759"/>
<dbReference type="EMBL" id="JAIZAY010000009">
    <property type="protein sequence ID" value="KAJ8036565.1"/>
    <property type="molecule type" value="Genomic_DNA"/>
</dbReference>
<feature type="domain" description="SGNH hydrolase-type esterase" evidence="5">
    <location>
        <begin position="53"/>
        <end position="239"/>
    </location>
</feature>
<evidence type="ECO:0000313" key="7">
    <source>
        <dbReference type="Proteomes" id="UP001152320"/>
    </source>
</evidence>
<dbReference type="SUPFAM" id="SSF52266">
    <property type="entry name" value="SGNH hydrolase"/>
    <property type="match status" value="1"/>
</dbReference>
<dbReference type="PANTHER" id="PTHR14209:SF19">
    <property type="entry name" value="ISOAMYL ACETATE-HYDROLYZING ESTERASE 1 HOMOLOG"/>
    <property type="match status" value="1"/>
</dbReference>
<dbReference type="InterPro" id="IPR036514">
    <property type="entry name" value="SGNH_hydro_sf"/>
</dbReference>
<name>A0A9Q1C189_HOLLE</name>
<reference evidence="6" key="1">
    <citation type="submission" date="2021-10" db="EMBL/GenBank/DDBJ databases">
        <title>Tropical sea cucumber genome reveals ecological adaptation and Cuvierian tubules defense mechanism.</title>
        <authorList>
            <person name="Chen T."/>
        </authorList>
    </citation>
    <scope>NUCLEOTIDE SEQUENCE</scope>
    <source>
        <strain evidence="6">Nanhai2018</strain>
        <tissue evidence="6">Muscle</tissue>
    </source>
</reference>
<sequence length="275" mass="30829">MRRQIPGLLYCMLLNGVLRTRWSSGFVFNLIASTFTTSTMASPNGKVCPKVVLFGDSITQGSFEEGGWGAAAANVLQRKCDVLNRGLSGYNSRWAEILLPHILPLDLLKQTHLVTVFFGANDASLPDVTPDKYVSVEDYAANLKKIVEHLKTGGLKSDQIILICPPAFYGDDWKKVCIEKGTELNRSNENTGQYSRACCQVAKDLKTHVIDLWTIMQEDKNWKRYLCDGLHLSVDGSQLLWEHLKPFFDKLAESLEMVYPDWSSIDPKNPEASLL</sequence>
<comment type="caution">
    <text evidence="6">The sequence shown here is derived from an EMBL/GenBank/DDBJ whole genome shotgun (WGS) entry which is preliminary data.</text>
</comment>
<protein>
    <recommendedName>
        <fullName evidence="4">Isoamyl acetate-hydrolyzing esterase 1 homolog</fullName>
    </recommendedName>
</protein>
<evidence type="ECO:0000256" key="1">
    <source>
        <dbReference type="ARBA" id="ARBA00022801"/>
    </source>
</evidence>
<evidence type="ECO:0000256" key="4">
    <source>
        <dbReference type="ARBA" id="ARBA00026152"/>
    </source>
</evidence>
<dbReference type="CDD" id="cd01838">
    <property type="entry name" value="Isoamyl_acetate_hydrolase_like"/>
    <property type="match status" value="1"/>
</dbReference>
<comment type="similarity">
    <text evidence="3">Belongs to the 'GDSL' lipolytic enzyme family. IAH1 subfamily.</text>
</comment>